<dbReference type="Gene3D" id="3.90.1150.10">
    <property type="entry name" value="Aspartate Aminotransferase, domain 1"/>
    <property type="match status" value="1"/>
</dbReference>
<evidence type="ECO:0000256" key="2">
    <source>
        <dbReference type="ARBA" id="ARBA00022576"/>
    </source>
</evidence>
<dbReference type="Gene3D" id="3.40.640.10">
    <property type="entry name" value="Type I PLP-dependent aspartate aminotransferase-like (Major domain)"/>
    <property type="match status" value="1"/>
</dbReference>
<organism evidence="6">
    <name type="scientific">Streptomyces sp. R28</name>
    <dbReference type="NCBI Taxonomy" id="3238628"/>
    <lineage>
        <taxon>Bacteria</taxon>
        <taxon>Bacillati</taxon>
        <taxon>Actinomycetota</taxon>
        <taxon>Actinomycetes</taxon>
        <taxon>Kitasatosporales</taxon>
        <taxon>Streptomycetaceae</taxon>
        <taxon>Streptomyces</taxon>
    </lineage>
</organism>
<dbReference type="InterPro" id="IPR050103">
    <property type="entry name" value="Class-III_PLP-dep_AT"/>
</dbReference>
<evidence type="ECO:0000313" key="6">
    <source>
        <dbReference type="EMBL" id="XDQ40684.1"/>
    </source>
</evidence>
<comment type="cofactor">
    <cofactor evidence="1">
        <name>pyridoxal 5'-phosphate</name>
        <dbReference type="ChEBI" id="CHEBI:597326"/>
    </cofactor>
</comment>
<dbReference type="InterPro" id="IPR015424">
    <property type="entry name" value="PyrdxlP-dep_Trfase"/>
</dbReference>
<gene>
    <name evidence="6" type="ORF">AB5J49_38000</name>
</gene>
<dbReference type="PIRSF" id="PIRSF000521">
    <property type="entry name" value="Transaminase_4ab_Lys_Orn"/>
    <property type="match status" value="1"/>
</dbReference>
<dbReference type="InterPro" id="IPR015421">
    <property type="entry name" value="PyrdxlP-dep_Trfase_major"/>
</dbReference>
<evidence type="ECO:0000256" key="1">
    <source>
        <dbReference type="ARBA" id="ARBA00001933"/>
    </source>
</evidence>
<keyword evidence="4 5" id="KW-0663">Pyridoxal phosphate</keyword>
<dbReference type="PANTHER" id="PTHR11986:SF79">
    <property type="entry name" value="ACETYLORNITHINE AMINOTRANSFERASE, MITOCHONDRIAL"/>
    <property type="match status" value="1"/>
</dbReference>
<dbReference type="EMBL" id="CP163439">
    <property type="protein sequence ID" value="XDQ40684.1"/>
    <property type="molecule type" value="Genomic_DNA"/>
</dbReference>
<dbReference type="GO" id="GO:0042802">
    <property type="term" value="F:identical protein binding"/>
    <property type="evidence" value="ECO:0007669"/>
    <property type="project" value="TreeGrafter"/>
</dbReference>
<dbReference type="Pfam" id="PF00202">
    <property type="entry name" value="Aminotran_3"/>
    <property type="match status" value="1"/>
</dbReference>
<evidence type="ECO:0000256" key="5">
    <source>
        <dbReference type="RuleBase" id="RU003560"/>
    </source>
</evidence>
<dbReference type="PANTHER" id="PTHR11986">
    <property type="entry name" value="AMINOTRANSFERASE CLASS III"/>
    <property type="match status" value="1"/>
</dbReference>
<protein>
    <submittedName>
        <fullName evidence="6">Aminotransferase class III-fold pyridoxal phosphate-dependent enzyme</fullName>
    </submittedName>
</protein>
<dbReference type="AlphaFoldDB" id="A0AB39QI74"/>
<comment type="similarity">
    <text evidence="5">Belongs to the class-III pyridoxal-phosphate-dependent aminotransferase family.</text>
</comment>
<dbReference type="PROSITE" id="PS00600">
    <property type="entry name" value="AA_TRANSFER_CLASS_3"/>
    <property type="match status" value="1"/>
</dbReference>
<keyword evidence="2 6" id="KW-0032">Aminotransferase</keyword>
<dbReference type="SUPFAM" id="SSF53383">
    <property type="entry name" value="PLP-dependent transferases"/>
    <property type="match status" value="1"/>
</dbReference>
<dbReference type="RefSeq" id="WP_369175393.1">
    <property type="nucleotide sequence ID" value="NZ_CP163439.1"/>
</dbReference>
<evidence type="ECO:0000256" key="3">
    <source>
        <dbReference type="ARBA" id="ARBA00022679"/>
    </source>
</evidence>
<proteinExistence type="inferred from homology"/>
<dbReference type="InterPro" id="IPR005814">
    <property type="entry name" value="Aminotrans_3"/>
</dbReference>
<dbReference type="GO" id="GO:0030170">
    <property type="term" value="F:pyridoxal phosphate binding"/>
    <property type="evidence" value="ECO:0007669"/>
    <property type="project" value="InterPro"/>
</dbReference>
<sequence>MMGGSAVPPFVGAGNLIYRSAVVPRFVRGSGCFLEADDGRRYLDAEAANGTVAWGYDASILQEAARRCLDLPALPSFCESPLRLGVLERLERLFSEVLGAPGRIELDLGGAQGMETALRIAFSANGPGTVVVFEGAFHGRSGVTSMLSSSPRYRELLAAWGLEVVRLPSPDCRTCPHTAASSDGCRTGCISAVTRWGSELSGVGGAGFGRKVSAFIFESVQNVGGMVVPDPNLLRAAVDHARRQGAVVIADEIFTGMYRVGPRWGFQLAGVQPDVVVTSKGLSNGGAALSAVWAREPLADAAHYPPGSHSSTYVGIPHALAVVDTVLDRWEAWKDVESDVAALADGMTTRLTAIAEAHTTLIDRVDATGGTARIVLRGAHAPRLRQLCATAHRSLGLLVASTGMAPDVINIHPPLVITPGELDQMAEVLDLAFRALAAEQSHA</sequence>
<reference evidence="6" key="1">
    <citation type="submission" date="2024-07" db="EMBL/GenBank/DDBJ databases">
        <authorList>
            <person name="Yu S.T."/>
        </authorList>
    </citation>
    <scope>NUCLEOTIDE SEQUENCE</scope>
    <source>
        <strain evidence="6">R28</strain>
    </source>
</reference>
<keyword evidence="3" id="KW-0808">Transferase</keyword>
<evidence type="ECO:0000256" key="4">
    <source>
        <dbReference type="ARBA" id="ARBA00022898"/>
    </source>
</evidence>
<dbReference type="GO" id="GO:0008483">
    <property type="term" value="F:transaminase activity"/>
    <property type="evidence" value="ECO:0007669"/>
    <property type="project" value="UniProtKB-KW"/>
</dbReference>
<accession>A0AB39QI74</accession>
<name>A0AB39QI74_9ACTN</name>
<dbReference type="InterPro" id="IPR015422">
    <property type="entry name" value="PyrdxlP-dep_Trfase_small"/>
</dbReference>
<dbReference type="InterPro" id="IPR049704">
    <property type="entry name" value="Aminotrans_3_PPA_site"/>
</dbReference>